<evidence type="ECO:0000256" key="13">
    <source>
        <dbReference type="ARBA" id="ARBA00023012"/>
    </source>
</evidence>
<dbReference type="Pfam" id="PF02518">
    <property type="entry name" value="HATPase_c"/>
    <property type="match status" value="1"/>
</dbReference>
<feature type="domain" description="HAMP" evidence="19">
    <location>
        <begin position="314"/>
        <end position="366"/>
    </location>
</feature>
<dbReference type="Pfam" id="PF13426">
    <property type="entry name" value="PAS_9"/>
    <property type="match status" value="1"/>
</dbReference>
<evidence type="ECO:0000256" key="1">
    <source>
        <dbReference type="ARBA" id="ARBA00000085"/>
    </source>
</evidence>
<feature type="domain" description="PAS" evidence="18">
    <location>
        <begin position="417"/>
        <end position="462"/>
    </location>
</feature>
<dbReference type="SUPFAM" id="SSF47384">
    <property type="entry name" value="Homodimeric domain of signal transducing histidine kinase"/>
    <property type="match status" value="1"/>
</dbReference>
<dbReference type="Gene3D" id="1.10.287.130">
    <property type="match status" value="1"/>
</dbReference>
<evidence type="ECO:0000256" key="16">
    <source>
        <dbReference type="SAM" id="Phobius"/>
    </source>
</evidence>
<evidence type="ECO:0000256" key="6">
    <source>
        <dbReference type="ARBA" id="ARBA00022553"/>
    </source>
</evidence>
<keyword evidence="8 16" id="KW-0812">Transmembrane</keyword>
<dbReference type="CDD" id="cd00130">
    <property type="entry name" value="PAS"/>
    <property type="match status" value="1"/>
</dbReference>
<feature type="coiled-coil region" evidence="15">
    <location>
        <begin position="351"/>
        <end position="410"/>
    </location>
</feature>
<dbReference type="Gene3D" id="3.30.565.10">
    <property type="entry name" value="Histidine kinase-like ATPase, C-terminal domain"/>
    <property type="match status" value="1"/>
</dbReference>
<dbReference type="EC" id="2.7.13.3" evidence="4"/>
<organism evidence="20 21">
    <name type="scientific">Candidatus Magasanikbacteria bacterium CG10_big_fil_rev_8_21_14_0_10_38_6</name>
    <dbReference type="NCBI Taxonomy" id="1974647"/>
    <lineage>
        <taxon>Bacteria</taxon>
        <taxon>Candidatus Magasanikiibacteriota</taxon>
    </lineage>
</organism>
<dbReference type="InterPro" id="IPR004358">
    <property type="entry name" value="Sig_transdc_His_kin-like_C"/>
</dbReference>
<feature type="domain" description="Histidine kinase" evidence="17">
    <location>
        <begin position="555"/>
        <end position="776"/>
    </location>
</feature>
<dbReference type="Gene3D" id="3.30.450.20">
    <property type="entry name" value="PAS domain"/>
    <property type="match status" value="2"/>
</dbReference>
<accession>A0A2M6NZK9</accession>
<comment type="caution">
    <text evidence="20">The sequence shown here is derived from an EMBL/GenBank/DDBJ whole genome shotgun (WGS) entry which is preliminary data.</text>
</comment>
<dbReference type="SMART" id="SM00091">
    <property type="entry name" value="PAS"/>
    <property type="match status" value="1"/>
</dbReference>
<dbReference type="InterPro" id="IPR050351">
    <property type="entry name" value="BphY/WalK/GraS-like"/>
</dbReference>
<evidence type="ECO:0000259" key="17">
    <source>
        <dbReference type="PROSITE" id="PS50109"/>
    </source>
</evidence>
<keyword evidence="13" id="KW-0902">Two-component regulatory system</keyword>
<keyword evidence="7" id="KW-0808">Transferase</keyword>
<dbReference type="Proteomes" id="UP000228528">
    <property type="component" value="Unassembled WGS sequence"/>
</dbReference>
<dbReference type="Pfam" id="PF00512">
    <property type="entry name" value="HisKA"/>
    <property type="match status" value="1"/>
</dbReference>
<evidence type="ECO:0000313" key="20">
    <source>
        <dbReference type="EMBL" id="PIR76894.1"/>
    </source>
</evidence>
<feature type="transmembrane region" description="Helical" evidence="16">
    <location>
        <begin position="7"/>
        <end position="27"/>
    </location>
</feature>
<keyword evidence="11" id="KW-0067">ATP-binding</keyword>
<evidence type="ECO:0000256" key="2">
    <source>
        <dbReference type="ARBA" id="ARBA00004141"/>
    </source>
</evidence>
<keyword evidence="6" id="KW-0597">Phosphoprotein</keyword>
<dbReference type="EMBL" id="PFBW01000225">
    <property type="protein sequence ID" value="PIR76894.1"/>
    <property type="molecule type" value="Genomic_DNA"/>
</dbReference>
<name>A0A2M6NZK9_9BACT</name>
<dbReference type="InterPro" id="IPR035965">
    <property type="entry name" value="PAS-like_dom_sf"/>
</dbReference>
<evidence type="ECO:0000256" key="14">
    <source>
        <dbReference type="ARBA" id="ARBA00023136"/>
    </source>
</evidence>
<dbReference type="SUPFAM" id="SSF55785">
    <property type="entry name" value="PYP-like sensor domain (PAS domain)"/>
    <property type="match status" value="1"/>
</dbReference>
<gene>
    <name evidence="20" type="ORF">COU30_05400</name>
</gene>
<dbReference type="GO" id="GO:0000156">
    <property type="term" value="F:phosphorelay response regulator activity"/>
    <property type="evidence" value="ECO:0007669"/>
    <property type="project" value="TreeGrafter"/>
</dbReference>
<feature type="transmembrane region" description="Helical" evidence="16">
    <location>
        <begin position="294"/>
        <end position="316"/>
    </location>
</feature>
<comment type="catalytic activity">
    <reaction evidence="1">
        <text>ATP + protein L-histidine = ADP + protein N-phospho-L-histidine.</text>
        <dbReference type="EC" id="2.7.13.3"/>
    </reaction>
</comment>
<protein>
    <recommendedName>
        <fullName evidence="4">histidine kinase</fullName>
        <ecNumber evidence="4">2.7.13.3</ecNumber>
    </recommendedName>
</protein>
<evidence type="ECO:0000313" key="21">
    <source>
        <dbReference type="Proteomes" id="UP000228528"/>
    </source>
</evidence>
<dbReference type="Gene3D" id="1.10.8.500">
    <property type="entry name" value="HAMP domain in histidine kinase"/>
    <property type="match status" value="1"/>
</dbReference>
<dbReference type="SMART" id="SM00304">
    <property type="entry name" value="HAMP"/>
    <property type="match status" value="1"/>
</dbReference>
<dbReference type="InterPro" id="IPR003660">
    <property type="entry name" value="HAMP_dom"/>
</dbReference>
<dbReference type="CDD" id="cd00082">
    <property type="entry name" value="HisKA"/>
    <property type="match status" value="1"/>
</dbReference>
<keyword evidence="14 16" id="KW-0472">Membrane</keyword>
<evidence type="ECO:0000256" key="15">
    <source>
        <dbReference type="SAM" id="Coils"/>
    </source>
</evidence>
<comment type="subcellular location">
    <subcellularLocation>
        <location evidence="3">Cell membrane</location>
    </subcellularLocation>
    <subcellularLocation>
        <location evidence="2">Membrane</location>
        <topology evidence="2">Multi-pass membrane protein</topology>
    </subcellularLocation>
</comment>
<dbReference type="PANTHER" id="PTHR42878">
    <property type="entry name" value="TWO-COMPONENT HISTIDINE KINASE"/>
    <property type="match status" value="1"/>
</dbReference>
<sequence length="789" mass="88967">MKLKQRTSLYFFVVALIPTFFLGIISFKISERVLLIQTVDFLKRVSEIQKQRIIDIATQQITQVQLFTSRNQLRQLLRDNGQFQEETNLETIIIDAKNSVSFLDSISIISLTGETIASTKPSYKQTILLTPEQQKQAMMTFTIVDVRKNEKNIPIVQVTGPIIDNGTVIGIVNAEFFATALNKVVSDYESIGDTGDITLAKMTDYGDAIFITPLRHDTQAALDFIVKKEQTDSPIISALYDKETVVHIEENTIDYRGKPVIAVSTFIPGLNWGLVVKQDRSEIVAQLDDLKKSIALVSILIAIIIIIVSSIVSKIFTKPIEILKQFAQKITKQSFHERLPVTSDDELGELAKALNEMAENLSEFYKSLEQQVREKTQELESIVQIEEIQNKKLIDNKTAMINLMEDLSEEKVKILEEKTKIEIILKSITDGILVTDKTGKVVIINTAIEKLLQQPAKNIIGEKVTNLFVLINKNKQKIKKFERPIVKVLTSGKNIEIGIQDGVNIVVGKNKKNIPSVITVSPLIQHTQIVGAIMVIRDVTKEMEVDVAKTEFVSLASHQLRTPLSTINWYSEMLLAGDVGRLKPEQQEYVEEVYHGNQRMVALVNALLNVSRIEMGTFSIEPENANIIHILNDAIDDVLPQIQNKKIDIQRYVPKNMPMLKVDKGLVFIIFQNLISNAVKYTPDKGTVKIFVNINKSKKEINIKVSDTGYGIPKEQQKYIFTKLFRADNVKQLDTVGTGLGLYMAKSIVDHIDGKIWFESKIKKGTTFYVVLPLEGMKKKEGTRRLEVG</sequence>
<evidence type="ECO:0000256" key="10">
    <source>
        <dbReference type="ARBA" id="ARBA00022777"/>
    </source>
</evidence>
<dbReference type="InterPro" id="IPR005467">
    <property type="entry name" value="His_kinase_dom"/>
</dbReference>
<evidence type="ECO:0000256" key="8">
    <source>
        <dbReference type="ARBA" id="ARBA00022692"/>
    </source>
</evidence>
<dbReference type="GO" id="GO:0005886">
    <property type="term" value="C:plasma membrane"/>
    <property type="evidence" value="ECO:0007669"/>
    <property type="project" value="UniProtKB-SubCell"/>
</dbReference>
<dbReference type="GO" id="GO:0007234">
    <property type="term" value="P:osmosensory signaling via phosphorelay pathway"/>
    <property type="evidence" value="ECO:0007669"/>
    <property type="project" value="TreeGrafter"/>
</dbReference>
<proteinExistence type="predicted"/>
<evidence type="ECO:0000256" key="4">
    <source>
        <dbReference type="ARBA" id="ARBA00012438"/>
    </source>
</evidence>
<dbReference type="PROSITE" id="PS50109">
    <property type="entry name" value="HIS_KIN"/>
    <property type="match status" value="1"/>
</dbReference>
<keyword evidence="15" id="KW-0175">Coiled coil</keyword>
<evidence type="ECO:0000259" key="18">
    <source>
        <dbReference type="PROSITE" id="PS50112"/>
    </source>
</evidence>
<dbReference type="InterPro" id="IPR036890">
    <property type="entry name" value="HATPase_C_sf"/>
</dbReference>
<dbReference type="InterPro" id="IPR000014">
    <property type="entry name" value="PAS"/>
</dbReference>
<dbReference type="PROSITE" id="PS50112">
    <property type="entry name" value="PAS"/>
    <property type="match status" value="1"/>
</dbReference>
<dbReference type="SUPFAM" id="SSF158472">
    <property type="entry name" value="HAMP domain-like"/>
    <property type="match status" value="1"/>
</dbReference>
<evidence type="ECO:0000256" key="11">
    <source>
        <dbReference type="ARBA" id="ARBA00022840"/>
    </source>
</evidence>
<keyword evidence="10" id="KW-0418">Kinase</keyword>
<dbReference type="GO" id="GO:0000155">
    <property type="term" value="F:phosphorelay sensor kinase activity"/>
    <property type="evidence" value="ECO:0007669"/>
    <property type="project" value="InterPro"/>
</dbReference>
<dbReference type="GO" id="GO:0030295">
    <property type="term" value="F:protein kinase activator activity"/>
    <property type="evidence" value="ECO:0007669"/>
    <property type="project" value="TreeGrafter"/>
</dbReference>
<evidence type="ECO:0000259" key="19">
    <source>
        <dbReference type="PROSITE" id="PS50885"/>
    </source>
</evidence>
<keyword evidence="5" id="KW-1003">Cell membrane</keyword>
<dbReference type="PROSITE" id="PS50885">
    <property type="entry name" value="HAMP"/>
    <property type="match status" value="1"/>
</dbReference>
<evidence type="ECO:0000256" key="7">
    <source>
        <dbReference type="ARBA" id="ARBA00022679"/>
    </source>
</evidence>
<dbReference type="PANTHER" id="PTHR42878:SF7">
    <property type="entry name" value="SENSOR HISTIDINE KINASE GLRK"/>
    <property type="match status" value="1"/>
</dbReference>
<evidence type="ECO:0000256" key="5">
    <source>
        <dbReference type="ARBA" id="ARBA00022475"/>
    </source>
</evidence>
<dbReference type="SUPFAM" id="SSF55874">
    <property type="entry name" value="ATPase domain of HSP90 chaperone/DNA topoisomerase II/histidine kinase"/>
    <property type="match status" value="1"/>
</dbReference>
<evidence type="ECO:0000256" key="3">
    <source>
        <dbReference type="ARBA" id="ARBA00004236"/>
    </source>
</evidence>
<dbReference type="AlphaFoldDB" id="A0A2M6NZK9"/>
<dbReference type="SMART" id="SM00387">
    <property type="entry name" value="HATPase_c"/>
    <property type="match status" value="1"/>
</dbReference>
<dbReference type="InterPro" id="IPR003661">
    <property type="entry name" value="HisK_dim/P_dom"/>
</dbReference>
<dbReference type="Pfam" id="PF00672">
    <property type="entry name" value="HAMP"/>
    <property type="match status" value="1"/>
</dbReference>
<dbReference type="SMART" id="SM00388">
    <property type="entry name" value="HisKA"/>
    <property type="match status" value="1"/>
</dbReference>
<dbReference type="CDD" id="cd06225">
    <property type="entry name" value="HAMP"/>
    <property type="match status" value="1"/>
</dbReference>
<keyword evidence="9" id="KW-0547">Nucleotide-binding</keyword>
<evidence type="ECO:0000256" key="12">
    <source>
        <dbReference type="ARBA" id="ARBA00022989"/>
    </source>
</evidence>
<dbReference type="InterPro" id="IPR003594">
    <property type="entry name" value="HATPase_dom"/>
</dbReference>
<dbReference type="PRINTS" id="PR00344">
    <property type="entry name" value="BCTRLSENSOR"/>
</dbReference>
<dbReference type="GO" id="GO:0005524">
    <property type="term" value="F:ATP binding"/>
    <property type="evidence" value="ECO:0007669"/>
    <property type="project" value="UniProtKB-KW"/>
</dbReference>
<dbReference type="InterPro" id="IPR036097">
    <property type="entry name" value="HisK_dim/P_sf"/>
</dbReference>
<dbReference type="FunFam" id="3.30.565.10:FF:000023">
    <property type="entry name" value="PAS domain-containing sensor histidine kinase"/>
    <property type="match status" value="1"/>
</dbReference>
<keyword evidence="12 16" id="KW-1133">Transmembrane helix</keyword>
<reference evidence="21" key="1">
    <citation type="submission" date="2017-09" db="EMBL/GenBank/DDBJ databases">
        <title>Depth-based differentiation of microbial function through sediment-hosted aquifers and enrichment of novel symbionts in the deep terrestrial subsurface.</title>
        <authorList>
            <person name="Probst A.J."/>
            <person name="Ladd B."/>
            <person name="Jarett J.K."/>
            <person name="Geller-Mcgrath D.E."/>
            <person name="Sieber C.M.K."/>
            <person name="Emerson J.B."/>
            <person name="Anantharaman K."/>
            <person name="Thomas B.C."/>
            <person name="Malmstrom R."/>
            <person name="Stieglmeier M."/>
            <person name="Klingl A."/>
            <person name="Woyke T."/>
            <person name="Ryan C.M."/>
            <person name="Banfield J.F."/>
        </authorList>
    </citation>
    <scope>NUCLEOTIDE SEQUENCE [LARGE SCALE GENOMIC DNA]</scope>
</reference>
<evidence type="ECO:0000256" key="9">
    <source>
        <dbReference type="ARBA" id="ARBA00022741"/>
    </source>
</evidence>